<dbReference type="AlphaFoldDB" id="A0A846H823"/>
<accession>A0A846H823</accession>
<dbReference type="EMBL" id="JTCM02000020">
    <property type="protein sequence ID" value="NEU73243.1"/>
    <property type="molecule type" value="Genomic_DNA"/>
</dbReference>
<evidence type="ECO:0000313" key="2">
    <source>
        <dbReference type="Proteomes" id="UP000031549"/>
    </source>
</evidence>
<protein>
    <submittedName>
        <fullName evidence="1">Uncharacterized protein</fullName>
    </submittedName>
</protein>
<name>A0A846H823_9CYAN</name>
<dbReference type="RefSeq" id="WP_039743058.1">
    <property type="nucleotide sequence ID" value="NZ_JTCM02000020.1"/>
</dbReference>
<dbReference type="Proteomes" id="UP000031549">
    <property type="component" value="Unassembled WGS sequence"/>
</dbReference>
<organism evidence="1 2">
    <name type="scientific">Hassallia byssoidea VB512170</name>
    <dbReference type="NCBI Taxonomy" id="1304833"/>
    <lineage>
        <taxon>Bacteria</taxon>
        <taxon>Bacillati</taxon>
        <taxon>Cyanobacteriota</taxon>
        <taxon>Cyanophyceae</taxon>
        <taxon>Nostocales</taxon>
        <taxon>Tolypothrichaceae</taxon>
        <taxon>Hassallia</taxon>
    </lineage>
</organism>
<evidence type="ECO:0000313" key="1">
    <source>
        <dbReference type="EMBL" id="NEU73243.1"/>
    </source>
</evidence>
<proteinExistence type="predicted"/>
<comment type="caution">
    <text evidence="1">The sequence shown here is derived from an EMBL/GenBank/DDBJ whole genome shotgun (WGS) entry which is preliminary data.</text>
</comment>
<keyword evidence="2" id="KW-1185">Reference proteome</keyword>
<reference evidence="1 2" key="1">
    <citation type="journal article" date="2015" name="Genome Announc.">
        <title>Draft Genome Sequence of Cyanobacterium Hassallia byssoidea Strain VB512170, Isolated from Monuments in India.</title>
        <authorList>
            <person name="Singh D."/>
            <person name="Chandrababunaidu M.M."/>
            <person name="Panda A."/>
            <person name="Sen D."/>
            <person name="Bhattacharyya S."/>
            <person name="Adhikary S.P."/>
            <person name="Tripathy S."/>
        </authorList>
    </citation>
    <scope>NUCLEOTIDE SEQUENCE [LARGE SCALE GENOMIC DNA]</scope>
    <source>
        <strain evidence="1 2">VB512170</strain>
    </source>
</reference>
<sequence length="60" mass="6723">MKAIWIAGLTTLTLIYTVNLTIAEGDDVVFMKSERYGVENNPAKDLMNQLLENPLPITNK</sequence>
<gene>
    <name evidence="1" type="ORF">PI95_011875</name>
</gene>